<evidence type="ECO:0000256" key="5">
    <source>
        <dbReference type="ARBA" id="ARBA00022692"/>
    </source>
</evidence>
<evidence type="ECO:0000256" key="4">
    <source>
        <dbReference type="ARBA" id="ARBA00022670"/>
    </source>
</evidence>
<feature type="transmembrane region" description="Helical" evidence="11">
    <location>
        <begin position="286"/>
        <end position="310"/>
    </location>
</feature>
<dbReference type="PANTHER" id="PTHR42837">
    <property type="entry name" value="REGULATOR OF SIGMA-E PROTEASE RSEP"/>
    <property type="match status" value="1"/>
</dbReference>
<dbReference type="Pfam" id="PF02163">
    <property type="entry name" value="Peptidase_M50"/>
    <property type="match status" value="1"/>
</dbReference>
<keyword evidence="9" id="KW-0482">Metalloprotease</keyword>
<dbReference type="SUPFAM" id="SSF50156">
    <property type="entry name" value="PDZ domain-like"/>
    <property type="match status" value="1"/>
</dbReference>
<evidence type="ECO:0000256" key="1">
    <source>
        <dbReference type="ARBA" id="ARBA00001947"/>
    </source>
</evidence>
<dbReference type="AlphaFoldDB" id="A0A1G2HEI0"/>
<gene>
    <name evidence="14" type="ORF">A2919_02400</name>
</gene>
<dbReference type="GO" id="GO:0016020">
    <property type="term" value="C:membrane"/>
    <property type="evidence" value="ECO:0007669"/>
    <property type="project" value="UniProtKB-SubCell"/>
</dbReference>
<dbReference type="InterPro" id="IPR041489">
    <property type="entry name" value="PDZ_6"/>
</dbReference>
<dbReference type="InterPro" id="IPR004387">
    <property type="entry name" value="Pept_M50_Zn"/>
</dbReference>
<organism evidence="14 15">
    <name type="scientific">Candidatus Spechtbacteria bacterium RIFCSPLOWO2_01_FULL_43_12</name>
    <dbReference type="NCBI Taxonomy" id="1802162"/>
    <lineage>
        <taxon>Bacteria</taxon>
        <taxon>Candidatus Spechtiibacteriota</taxon>
    </lineage>
</organism>
<feature type="transmembrane region" description="Helical" evidence="11">
    <location>
        <begin position="335"/>
        <end position="354"/>
    </location>
</feature>
<evidence type="ECO:0000313" key="14">
    <source>
        <dbReference type="EMBL" id="OGZ60874.1"/>
    </source>
</evidence>
<dbReference type="InterPro" id="IPR036034">
    <property type="entry name" value="PDZ_sf"/>
</dbReference>
<accession>A0A1G2HEI0</accession>
<protein>
    <recommendedName>
        <fullName evidence="16">Zinc metalloprotease</fullName>
    </recommendedName>
</protein>
<feature type="transmembrane region" description="Helical" evidence="11">
    <location>
        <begin position="87"/>
        <end position="109"/>
    </location>
</feature>
<proteinExistence type="inferred from homology"/>
<reference evidence="14 15" key="1">
    <citation type="journal article" date="2016" name="Nat. Commun.">
        <title>Thousands of microbial genomes shed light on interconnected biogeochemical processes in an aquifer system.</title>
        <authorList>
            <person name="Anantharaman K."/>
            <person name="Brown C.T."/>
            <person name="Hug L.A."/>
            <person name="Sharon I."/>
            <person name="Castelle C.J."/>
            <person name="Probst A.J."/>
            <person name="Thomas B.C."/>
            <person name="Singh A."/>
            <person name="Wilkins M.J."/>
            <person name="Karaoz U."/>
            <person name="Brodie E.L."/>
            <person name="Williams K.H."/>
            <person name="Hubbard S.S."/>
            <person name="Banfield J.F."/>
        </authorList>
    </citation>
    <scope>NUCLEOTIDE SEQUENCE [LARGE SCALE GENOMIC DNA]</scope>
</reference>
<evidence type="ECO:0000256" key="3">
    <source>
        <dbReference type="ARBA" id="ARBA00007931"/>
    </source>
</evidence>
<dbReference type="EMBL" id="MHOH01000011">
    <property type="protein sequence ID" value="OGZ60874.1"/>
    <property type="molecule type" value="Genomic_DNA"/>
</dbReference>
<keyword evidence="7" id="KW-0862">Zinc</keyword>
<dbReference type="Proteomes" id="UP000178835">
    <property type="component" value="Unassembled WGS sequence"/>
</dbReference>
<dbReference type="Pfam" id="PF17820">
    <property type="entry name" value="PDZ_6"/>
    <property type="match status" value="1"/>
</dbReference>
<evidence type="ECO:0000313" key="15">
    <source>
        <dbReference type="Proteomes" id="UP000178835"/>
    </source>
</evidence>
<dbReference type="GO" id="GO:0004222">
    <property type="term" value="F:metalloendopeptidase activity"/>
    <property type="evidence" value="ECO:0007669"/>
    <property type="project" value="InterPro"/>
</dbReference>
<comment type="cofactor">
    <cofactor evidence="1">
        <name>Zn(2+)</name>
        <dbReference type="ChEBI" id="CHEBI:29105"/>
    </cofactor>
</comment>
<name>A0A1G2HEI0_9BACT</name>
<keyword evidence="5 11" id="KW-0812">Transmembrane</keyword>
<feature type="domain" description="Peptidase M50" evidence="12">
    <location>
        <begin position="8"/>
        <end position="347"/>
    </location>
</feature>
<keyword evidence="8 11" id="KW-1133">Transmembrane helix</keyword>
<comment type="caution">
    <text evidence="14">The sequence shown here is derived from an EMBL/GenBank/DDBJ whole genome shotgun (WGS) entry which is preliminary data.</text>
</comment>
<evidence type="ECO:0000256" key="7">
    <source>
        <dbReference type="ARBA" id="ARBA00022833"/>
    </source>
</evidence>
<sequence>MFLTILIFIAIIAILVLSHEFGHFIVAKRAGMRVEEFGFGFPPRLFGFKKGETLYSINLFPVGGFVKIFGEDGGERQDPKSFSSNSVFRRSLVIVAGVVMNIILAYALFSAGHMLGTPTIVNSDEQRANVSDIAVYIVAVNADSPAAEGGLKAGDKIRALEAEGEQLSVTSVSGVQEFIEANKGKKIAFTVTRGSQLLEIKVYAREEAPEGEGLTGIALERAGILRQPPHVALWEGAKTTLWATQATMIGFGRVFQSAVTTGSLPDDISGPIGIAYMTDAVKELGIAYMVQFIAIISLNLAIINIFPFPALDGGRLMFLMAEKVKGSPVSKKVEGMTHAAGFALLIIFIIFVTFKDVGRIF</sequence>
<evidence type="ECO:0000256" key="11">
    <source>
        <dbReference type="SAM" id="Phobius"/>
    </source>
</evidence>
<dbReference type="CDD" id="cd06163">
    <property type="entry name" value="S2P-M50_PDZ_RseP-like"/>
    <property type="match status" value="1"/>
</dbReference>
<evidence type="ECO:0000259" key="12">
    <source>
        <dbReference type="Pfam" id="PF02163"/>
    </source>
</evidence>
<comment type="similarity">
    <text evidence="3">Belongs to the peptidase M50B family.</text>
</comment>
<evidence type="ECO:0000256" key="8">
    <source>
        <dbReference type="ARBA" id="ARBA00022989"/>
    </source>
</evidence>
<evidence type="ECO:0008006" key="16">
    <source>
        <dbReference type="Google" id="ProtNLM"/>
    </source>
</evidence>
<keyword evidence="6" id="KW-0378">Hydrolase</keyword>
<evidence type="ECO:0000256" key="2">
    <source>
        <dbReference type="ARBA" id="ARBA00004141"/>
    </source>
</evidence>
<keyword evidence="4" id="KW-0645">Protease</keyword>
<feature type="domain" description="PDZ" evidence="13">
    <location>
        <begin position="137"/>
        <end position="193"/>
    </location>
</feature>
<evidence type="ECO:0000256" key="6">
    <source>
        <dbReference type="ARBA" id="ARBA00022801"/>
    </source>
</evidence>
<dbReference type="Gene3D" id="2.30.42.10">
    <property type="match status" value="1"/>
</dbReference>
<evidence type="ECO:0000256" key="9">
    <source>
        <dbReference type="ARBA" id="ARBA00023049"/>
    </source>
</evidence>
<evidence type="ECO:0000259" key="13">
    <source>
        <dbReference type="Pfam" id="PF17820"/>
    </source>
</evidence>
<dbReference type="GO" id="GO:0006508">
    <property type="term" value="P:proteolysis"/>
    <property type="evidence" value="ECO:0007669"/>
    <property type="project" value="UniProtKB-KW"/>
</dbReference>
<evidence type="ECO:0000256" key="10">
    <source>
        <dbReference type="ARBA" id="ARBA00023136"/>
    </source>
</evidence>
<keyword evidence="10 11" id="KW-0472">Membrane</keyword>
<dbReference type="InterPro" id="IPR008915">
    <property type="entry name" value="Peptidase_M50"/>
</dbReference>
<dbReference type="PANTHER" id="PTHR42837:SF2">
    <property type="entry name" value="MEMBRANE METALLOPROTEASE ARASP2, CHLOROPLASTIC-RELATED"/>
    <property type="match status" value="1"/>
</dbReference>
<comment type="subcellular location">
    <subcellularLocation>
        <location evidence="2">Membrane</location>
        <topology evidence="2">Multi-pass membrane protein</topology>
    </subcellularLocation>
</comment>